<dbReference type="AlphaFoldDB" id="A0A1W1HHL2"/>
<proteinExistence type="predicted"/>
<reference evidence="1 2" key="1">
    <citation type="submission" date="2017-03" db="EMBL/GenBank/DDBJ databases">
        <authorList>
            <person name="Afonso C.L."/>
            <person name="Miller P.J."/>
            <person name="Scott M.A."/>
            <person name="Spackman E."/>
            <person name="Goraichik I."/>
            <person name="Dimitrov K.M."/>
            <person name="Suarez D.L."/>
            <person name="Swayne D.E."/>
        </authorList>
    </citation>
    <scope>NUCLEOTIDE SEQUENCE [LARGE SCALE GENOMIC DNA]</scope>
    <source>
        <strain evidence="1">PRJEB14757</strain>
    </source>
</reference>
<keyword evidence="2" id="KW-1185">Reference proteome</keyword>
<organism evidence="1 2">
    <name type="scientific">Desulfamplus magnetovallimortis</name>
    <dbReference type="NCBI Taxonomy" id="1246637"/>
    <lineage>
        <taxon>Bacteria</taxon>
        <taxon>Pseudomonadati</taxon>
        <taxon>Thermodesulfobacteriota</taxon>
        <taxon>Desulfobacteria</taxon>
        <taxon>Desulfobacterales</taxon>
        <taxon>Desulfobacteraceae</taxon>
        <taxon>Desulfamplus</taxon>
    </lineage>
</organism>
<evidence type="ECO:0000313" key="1">
    <source>
        <dbReference type="EMBL" id="SLM31868.1"/>
    </source>
</evidence>
<gene>
    <name evidence="1" type="ORF">MTBBW1_470003</name>
</gene>
<sequence length="260" mass="30419">MYRYANAYGEPITNDTAVQINTLCMSDPFFISCVIQSNYEDKEFLTEEGVINTVNYEITNRYSEMSRTWGEYIQLTLQKINDRHAKNLLLFLSRHSHRYWTPKELKETMGLELEINEIQEKLLTLVEADMLEWGNADIDFRGLQDGTLNLILRNRFEKEIHNFEPDLKKEFHEQIKALKQEKQKILGMLSHLTGQVAEMQLANAFRSRKRFRLSTFFTIPDGGNIHDEKRANEQTDETSLNISEASLSINETPLKLVRLH</sequence>
<protein>
    <submittedName>
        <fullName evidence="1">Uncharacterized protein</fullName>
    </submittedName>
</protein>
<dbReference type="OrthoDB" id="9989483at2"/>
<name>A0A1W1HHL2_9BACT</name>
<dbReference type="EMBL" id="FWEV01000289">
    <property type="protein sequence ID" value="SLM31868.1"/>
    <property type="molecule type" value="Genomic_DNA"/>
</dbReference>
<evidence type="ECO:0000313" key="2">
    <source>
        <dbReference type="Proteomes" id="UP000191931"/>
    </source>
</evidence>
<dbReference type="Proteomes" id="UP000191931">
    <property type="component" value="Unassembled WGS sequence"/>
</dbReference>
<accession>A0A1W1HHL2</accession>